<feature type="transmembrane region" description="Helical" evidence="1">
    <location>
        <begin position="236"/>
        <end position="257"/>
    </location>
</feature>
<name>A0A2T2X9Z3_9FIRM</name>
<evidence type="ECO:0000256" key="1">
    <source>
        <dbReference type="SAM" id="Phobius"/>
    </source>
</evidence>
<feature type="transmembrane region" description="Helical" evidence="1">
    <location>
        <begin position="213"/>
        <end position="230"/>
    </location>
</feature>
<comment type="caution">
    <text evidence="2">The sequence shown here is derived from an EMBL/GenBank/DDBJ whole genome shotgun (WGS) entry which is preliminary data.</text>
</comment>
<sequence>MIVFAAVVLLGLVGFLAFVIGQFRQIAWSVSQSADTTSTHPQAWKAHEVFRHLLFAPRHPGDVWRWVQMTLLVWAWILAEHAYWPNKAWIIGVSIAVVLWLLWSVQYLLYPAGSWLPLRGIVQSTETLTPYSTARKSLSRSSPERHWWLVTLHTQDGTARIVSSSFSLFRAKLTDGPLHAPQPGTVLQGWWTPAKSPIVWHWGEEKSGSRPSWLINLIWFGAPLLFVLWPSRHSSLNPVIAPVVIVLILLAIFLTYARSRKKFPPAI</sequence>
<proteinExistence type="predicted"/>
<accession>A0A2T2X9Z3</accession>
<gene>
    <name evidence="2" type="ORF">C7B43_02545</name>
</gene>
<keyword evidence="1" id="KW-0812">Transmembrane</keyword>
<keyword evidence="1" id="KW-1133">Transmembrane helix</keyword>
<feature type="transmembrane region" description="Helical" evidence="1">
    <location>
        <begin position="88"/>
        <end position="110"/>
    </location>
</feature>
<protein>
    <submittedName>
        <fullName evidence="2">Uncharacterized protein</fullName>
    </submittedName>
</protein>
<evidence type="ECO:0000313" key="3">
    <source>
        <dbReference type="Proteomes" id="UP000242699"/>
    </source>
</evidence>
<dbReference type="Proteomes" id="UP000242699">
    <property type="component" value="Unassembled WGS sequence"/>
</dbReference>
<reference evidence="2 3" key="1">
    <citation type="journal article" date="2014" name="BMC Genomics">
        <title>Comparison of environmental and isolate Sulfobacillus genomes reveals diverse carbon, sulfur, nitrogen, and hydrogen metabolisms.</title>
        <authorList>
            <person name="Justice N.B."/>
            <person name="Norman A."/>
            <person name="Brown C.T."/>
            <person name="Singh A."/>
            <person name="Thomas B.C."/>
            <person name="Banfield J.F."/>
        </authorList>
    </citation>
    <scope>NUCLEOTIDE SEQUENCE [LARGE SCALE GENOMIC DNA]</scope>
    <source>
        <strain evidence="2">AMDSBA1</strain>
    </source>
</reference>
<organism evidence="2 3">
    <name type="scientific">Sulfobacillus benefaciens</name>
    <dbReference type="NCBI Taxonomy" id="453960"/>
    <lineage>
        <taxon>Bacteria</taxon>
        <taxon>Bacillati</taxon>
        <taxon>Bacillota</taxon>
        <taxon>Clostridia</taxon>
        <taxon>Eubacteriales</taxon>
        <taxon>Clostridiales Family XVII. Incertae Sedis</taxon>
        <taxon>Sulfobacillus</taxon>
    </lineage>
</organism>
<dbReference type="AlphaFoldDB" id="A0A2T2X9Z3"/>
<keyword evidence="1" id="KW-0472">Membrane</keyword>
<evidence type="ECO:0000313" key="2">
    <source>
        <dbReference type="EMBL" id="PSR31267.1"/>
    </source>
</evidence>
<dbReference type="EMBL" id="PXYT01000003">
    <property type="protein sequence ID" value="PSR31267.1"/>
    <property type="molecule type" value="Genomic_DNA"/>
</dbReference>